<dbReference type="RefSeq" id="XP_039146658.1">
    <property type="nucleotide sequence ID" value="XM_039290724.1"/>
</dbReference>
<proteinExistence type="inferred from homology"/>
<dbReference type="Gene3D" id="3.40.50.2000">
    <property type="entry name" value="Glycogen Phosphorylase B"/>
    <property type="match status" value="2"/>
</dbReference>
<dbReference type="PROSITE" id="PS00375">
    <property type="entry name" value="UDPGT"/>
    <property type="match status" value="1"/>
</dbReference>
<name>A0AB40D8G0_DIOCR</name>
<reference evidence="7" key="1">
    <citation type="submission" date="2025-08" db="UniProtKB">
        <authorList>
            <consortium name="RefSeq"/>
        </authorList>
    </citation>
    <scope>IDENTIFICATION</scope>
</reference>
<comment type="similarity">
    <text evidence="1 3">Belongs to the UDP-glycosyltransferase family.</text>
</comment>
<evidence type="ECO:0000313" key="6">
    <source>
        <dbReference type="Proteomes" id="UP001515500"/>
    </source>
</evidence>
<dbReference type="InterPro" id="IPR058980">
    <property type="entry name" value="Glyco_transf_N"/>
</dbReference>
<evidence type="ECO:0000313" key="7">
    <source>
        <dbReference type="RefSeq" id="XP_039146658.1"/>
    </source>
</evidence>
<dbReference type="GO" id="GO:0080043">
    <property type="term" value="F:quercetin 3-O-glucosyltransferase activity"/>
    <property type="evidence" value="ECO:0007669"/>
    <property type="project" value="TreeGrafter"/>
</dbReference>
<keyword evidence="3" id="KW-0328">Glycosyltransferase</keyword>
<dbReference type="EC" id="2.4.1.-" evidence="4"/>
<dbReference type="InterPro" id="IPR035595">
    <property type="entry name" value="UDP_glycos_trans_CS"/>
</dbReference>
<protein>
    <recommendedName>
        <fullName evidence="4">Glycosyltransferase</fullName>
        <ecNumber evidence="4">2.4.1.-</ecNumber>
    </recommendedName>
</protein>
<evidence type="ECO:0000256" key="1">
    <source>
        <dbReference type="ARBA" id="ARBA00009995"/>
    </source>
</evidence>
<organism evidence="6 7">
    <name type="scientific">Dioscorea cayennensis subsp. rotundata</name>
    <name type="common">White Guinea yam</name>
    <name type="synonym">Dioscorea rotundata</name>
    <dbReference type="NCBI Taxonomy" id="55577"/>
    <lineage>
        <taxon>Eukaryota</taxon>
        <taxon>Viridiplantae</taxon>
        <taxon>Streptophyta</taxon>
        <taxon>Embryophyta</taxon>
        <taxon>Tracheophyta</taxon>
        <taxon>Spermatophyta</taxon>
        <taxon>Magnoliopsida</taxon>
        <taxon>Liliopsida</taxon>
        <taxon>Dioscoreales</taxon>
        <taxon>Dioscoreaceae</taxon>
        <taxon>Dioscorea</taxon>
    </lineage>
</organism>
<dbReference type="CDD" id="cd03784">
    <property type="entry name" value="GT1_Gtf-like"/>
    <property type="match status" value="1"/>
</dbReference>
<keyword evidence="6" id="KW-1185">Reference proteome</keyword>
<dbReference type="Pfam" id="PF00201">
    <property type="entry name" value="UDPGT"/>
    <property type="match status" value="1"/>
</dbReference>
<dbReference type="FunFam" id="3.40.50.2000:FF:000027">
    <property type="entry name" value="Glycosyltransferase"/>
    <property type="match status" value="1"/>
</dbReference>
<sequence>MMSSIKGEHKGHAVLIPYPAQGHITPMLKFAKLLHSSGFQITFVNTEYNHRRLLKSRGYSSLHLLEDFIFEKFPDGLPPSDEDTTQDIPSLCASLAVNCSSPFKDLIRRLSSPVTVIVSDVYMGFTSEAAEQFKIPLVLFWTASSCGFMGYWHYRDLIERGLIPLKVESDLTNGYLETKLDWMVGVKNMRLKDLPTFMRTTDINDIVLNYVLRDFERIPKASAFIINTVKDIDLQILQTMSSILTMPVYPIGPLSLLTRKLPKSPLSSIGSNLWKEDMSCLEWLEGKDTSSVVYVNFGSVTVMTSRQMVEFAWGLAKSGRDFLWVIRPDLVRGDNAVLPQEFLTMTQGRRMLTSWCPQEEVLMHEAIGGFLTHGGWNSILESICGGVPMLCWPFFAEQQTNCRHVSCEWGIGMEIDEHVKRDDVERLIRELMSGEKGKEMKYKVVRLKEFAWRACEDGGSSLLEMESLVNDLIQLNN</sequence>
<evidence type="ECO:0000256" key="4">
    <source>
        <dbReference type="RuleBase" id="RU362057"/>
    </source>
</evidence>
<evidence type="ECO:0000256" key="3">
    <source>
        <dbReference type="RuleBase" id="RU003718"/>
    </source>
</evidence>
<dbReference type="PANTHER" id="PTHR11926">
    <property type="entry name" value="GLUCOSYL/GLUCURONOSYL TRANSFERASES"/>
    <property type="match status" value="1"/>
</dbReference>
<keyword evidence="2 3" id="KW-0808">Transferase</keyword>
<gene>
    <name evidence="7" type="primary">LOC120283922</name>
</gene>
<dbReference type="SUPFAM" id="SSF53756">
    <property type="entry name" value="UDP-Glycosyltransferase/glycogen phosphorylase"/>
    <property type="match status" value="1"/>
</dbReference>
<dbReference type="InterPro" id="IPR002213">
    <property type="entry name" value="UDP_glucos_trans"/>
</dbReference>
<dbReference type="GeneID" id="120283922"/>
<accession>A0AB40D8G0</accession>
<evidence type="ECO:0000256" key="2">
    <source>
        <dbReference type="ARBA" id="ARBA00022679"/>
    </source>
</evidence>
<evidence type="ECO:0000259" key="5">
    <source>
        <dbReference type="Pfam" id="PF26168"/>
    </source>
</evidence>
<dbReference type="Proteomes" id="UP001515500">
    <property type="component" value="Chromosome 19"/>
</dbReference>
<feature type="domain" description="Glycosyltransferase N-terminal" evidence="5">
    <location>
        <begin position="14"/>
        <end position="132"/>
    </location>
</feature>
<dbReference type="PANTHER" id="PTHR11926:SF774">
    <property type="entry name" value="UDP-GLYCOSYLTRANSFERASE 85A1-RELATED"/>
    <property type="match status" value="1"/>
</dbReference>
<dbReference type="FunFam" id="3.40.50.2000:FF:000055">
    <property type="entry name" value="Glycosyltransferase"/>
    <property type="match status" value="1"/>
</dbReference>
<dbReference type="GO" id="GO:0080044">
    <property type="term" value="F:quercetin 7-O-glucosyltransferase activity"/>
    <property type="evidence" value="ECO:0007669"/>
    <property type="project" value="TreeGrafter"/>
</dbReference>
<dbReference type="Pfam" id="PF26168">
    <property type="entry name" value="Glyco_transf_N"/>
    <property type="match status" value="1"/>
</dbReference>
<dbReference type="AlphaFoldDB" id="A0AB40D8G0"/>